<feature type="transmembrane region" description="Helical" evidence="9">
    <location>
        <begin position="105"/>
        <end position="124"/>
    </location>
</feature>
<dbReference type="GO" id="GO:0034204">
    <property type="term" value="P:lipid translocation"/>
    <property type="evidence" value="ECO:0007669"/>
    <property type="project" value="TreeGrafter"/>
</dbReference>
<feature type="transmembrane region" description="Helical" evidence="9">
    <location>
        <begin position="483"/>
        <end position="503"/>
    </location>
</feature>
<feature type="region of interest" description="Disordered" evidence="8">
    <location>
        <begin position="1"/>
        <end position="27"/>
    </location>
</feature>
<keyword evidence="4" id="KW-0133">Cell shape</keyword>
<feature type="transmembrane region" description="Helical" evidence="9">
    <location>
        <begin position="377"/>
        <end position="399"/>
    </location>
</feature>
<dbReference type="InterPro" id="IPR004268">
    <property type="entry name" value="MurJ"/>
</dbReference>
<keyword evidence="5" id="KW-0573">Peptidoglycan synthesis</keyword>
<evidence type="ECO:0000256" key="2">
    <source>
        <dbReference type="ARBA" id="ARBA00022475"/>
    </source>
</evidence>
<keyword evidence="3 9" id="KW-0812">Transmembrane</keyword>
<dbReference type="GO" id="GO:0005886">
    <property type="term" value="C:plasma membrane"/>
    <property type="evidence" value="ECO:0007669"/>
    <property type="project" value="UniProtKB-SubCell"/>
</dbReference>
<dbReference type="GO" id="GO:0015648">
    <property type="term" value="F:lipid-linked peptidoglycan transporter activity"/>
    <property type="evidence" value="ECO:0007669"/>
    <property type="project" value="TreeGrafter"/>
</dbReference>
<dbReference type="NCBIfam" id="TIGR01695">
    <property type="entry name" value="murJ_mviN"/>
    <property type="match status" value="1"/>
</dbReference>
<evidence type="ECO:0000256" key="5">
    <source>
        <dbReference type="ARBA" id="ARBA00022984"/>
    </source>
</evidence>
<keyword evidence="6 9" id="KW-1133">Transmembrane helix</keyword>
<evidence type="ECO:0000313" key="10">
    <source>
        <dbReference type="EMBL" id="PYI39970.1"/>
    </source>
</evidence>
<dbReference type="GO" id="GO:0009252">
    <property type="term" value="P:peptidoglycan biosynthetic process"/>
    <property type="evidence" value="ECO:0007669"/>
    <property type="project" value="UniProtKB-KW"/>
</dbReference>
<feature type="transmembrane region" description="Helical" evidence="9">
    <location>
        <begin position="509"/>
        <end position="532"/>
    </location>
</feature>
<keyword evidence="11" id="KW-1185">Reference proteome</keyword>
<feature type="transmembrane region" description="Helical" evidence="9">
    <location>
        <begin position="583"/>
        <end position="604"/>
    </location>
</feature>
<dbReference type="InterPro" id="IPR051050">
    <property type="entry name" value="Lipid_II_flippase_MurJ/MviN"/>
</dbReference>
<dbReference type="PANTHER" id="PTHR47019">
    <property type="entry name" value="LIPID II FLIPPASE MURJ"/>
    <property type="match status" value="1"/>
</dbReference>
<feature type="transmembrane region" description="Helical" evidence="9">
    <location>
        <begin position="451"/>
        <end position="471"/>
    </location>
</feature>
<dbReference type="CDD" id="cd13123">
    <property type="entry name" value="MATE_MurJ_like"/>
    <property type="match status" value="1"/>
</dbReference>
<dbReference type="AlphaFoldDB" id="A0A2V5J9Q0"/>
<gene>
    <name evidence="10" type="primary">mviN</name>
    <name evidence="10" type="ORF">CVS30_00030</name>
</gene>
<feature type="compositionally biased region" description="Basic and acidic residues" evidence="8">
    <location>
        <begin position="1"/>
        <end position="11"/>
    </location>
</feature>
<feature type="transmembrane region" description="Helical" evidence="9">
    <location>
        <begin position="327"/>
        <end position="349"/>
    </location>
</feature>
<feature type="transmembrane region" description="Helical" evidence="9">
    <location>
        <begin position="240"/>
        <end position="262"/>
    </location>
</feature>
<feature type="transmembrane region" description="Helical" evidence="9">
    <location>
        <begin position="552"/>
        <end position="571"/>
    </location>
</feature>
<keyword evidence="2" id="KW-1003">Cell membrane</keyword>
<feature type="region of interest" description="Disordered" evidence="8">
    <location>
        <begin position="62"/>
        <end position="91"/>
    </location>
</feature>
<dbReference type="Pfam" id="PF03023">
    <property type="entry name" value="MurJ"/>
    <property type="match status" value="1"/>
</dbReference>
<evidence type="ECO:0000313" key="11">
    <source>
        <dbReference type="Proteomes" id="UP000247980"/>
    </source>
</evidence>
<sequence>MMETMSNHERGSVPPKPSAAPRSVSAPVSLDTSMLTAVQASPQSAMQAVPHTQLQPAATHINAGRAPSPLSEAVAEDSANGSPNATPSAARSGASMAIGTLASRILGFIKGIVLGFAVAGTVVGDIFEASNMLPNLIFLMLAGGVFNAVLIPQIAKASKNPDRGSDFISRLLTLGVVGLLAITVIVLVLVSPIMSVFTSYSGNNLNLAITFGLFLLPQIFFYGLFSLLGQVLNAHNSFKAYAWAPVINNVVAIAGLLVFLAVSGTATANPPTVDNWTPVQTWILAGTATLGIIVQSAVLLIPVHRLGLNLRPKFDWRNSGLGGTAKIAAWAMGTMVIGNLSFIVITRVATLPHADDSTSGFSIPGNLVLNRATELYIMPHSIIALSIATVMFTAMAHAAANNDQSELRNSIARALRSTGIATVFAAVALLILSGPFGMLFSGSQEVVARQIAITLSILAIGAPFYSVNFILNRAFYAQENARAPFVIQCIMVCIGLVAALSAALLPKEFIIYGLAASYTLTNVLGPVVSHFFLRAKLGDYGGGLIMRAHMRFLVAALVAGIIGELILHLFGSSTTGGFMWSSIPAALVTLAVVGTVMAVVYIVILKQLRVAEVDALLNPVMAKVRNRLPAR</sequence>
<evidence type="ECO:0000256" key="7">
    <source>
        <dbReference type="ARBA" id="ARBA00023136"/>
    </source>
</evidence>
<dbReference type="PRINTS" id="PR01806">
    <property type="entry name" value="VIRFACTRMVIN"/>
</dbReference>
<evidence type="ECO:0000256" key="6">
    <source>
        <dbReference type="ARBA" id="ARBA00022989"/>
    </source>
</evidence>
<evidence type="ECO:0000256" key="8">
    <source>
        <dbReference type="SAM" id="MobiDB-lite"/>
    </source>
</evidence>
<comment type="subcellular location">
    <subcellularLocation>
        <location evidence="1">Cell membrane</location>
        <topology evidence="1">Multi-pass membrane protein</topology>
    </subcellularLocation>
</comment>
<dbReference type="OrthoDB" id="9786339at2"/>
<evidence type="ECO:0000256" key="9">
    <source>
        <dbReference type="SAM" id="Phobius"/>
    </source>
</evidence>
<comment type="caution">
    <text evidence="10">The sequence shown here is derived from an EMBL/GenBank/DDBJ whole genome shotgun (WGS) entry which is preliminary data.</text>
</comment>
<feature type="transmembrane region" description="Helical" evidence="9">
    <location>
        <begin position="205"/>
        <end position="228"/>
    </location>
</feature>
<accession>A0A2V5J9Q0</accession>
<dbReference type="GO" id="GO:0008360">
    <property type="term" value="P:regulation of cell shape"/>
    <property type="evidence" value="ECO:0007669"/>
    <property type="project" value="UniProtKB-KW"/>
</dbReference>
<proteinExistence type="predicted"/>
<feature type="transmembrane region" description="Helical" evidence="9">
    <location>
        <begin position="136"/>
        <end position="155"/>
    </location>
</feature>
<feature type="transmembrane region" description="Helical" evidence="9">
    <location>
        <begin position="282"/>
        <end position="306"/>
    </location>
</feature>
<evidence type="ECO:0000256" key="4">
    <source>
        <dbReference type="ARBA" id="ARBA00022960"/>
    </source>
</evidence>
<dbReference type="Proteomes" id="UP000247980">
    <property type="component" value="Unassembled WGS sequence"/>
</dbReference>
<evidence type="ECO:0000256" key="3">
    <source>
        <dbReference type="ARBA" id="ARBA00022692"/>
    </source>
</evidence>
<evidence type="ECO:0000256" key="1">
    <source>
        <dbReference type="ARBA" id="ARBA00004651"/>
    </source>
</evidence>
<protein>
    <submittedName>
        <fullName evidence="10">Murein biosynthesis integral membrane protein MurJ</fullName>
    </submittedName>
</protein>
<feature type="transmembrane region" description="Helical" evidence="9">
    <location>
        <begin position="167"/>
        <end position="193"/>
    </location>
</feature>
<dbReference type="PANTHER" id="PTHR47019:SF1">
    <property type="entry name" value="LIPID II FLIPPASE MURJ"/>
    <property type="match status" value="1"/>
</dbReference>
<name>A0A2V5J9Q0_9MICC</name>
<reference evidence="10 11" key="1">
    <citation type="submission" date="2018-05" db="EMBL/GenBank/DDBJ databases">
        <title>Genetic diversity of glacier-inhabiting Cryobacterium bacteria in China and description of Cryobacterium mengkeensis sp. nov. and Arthrobacter glacialis sp. nov.</title>
        <authorList>
            <person name="Liu Q."/>
            <person name="Xin Y.-H."/>
        </authorList>
    </citation>
    <scope>NUCLEOTIDE SEQUENCE [LARGE SCALE GENOMIC DNA]</scope>
    <source>
        <strain evidence="10 11">B7</strain>
    </source>
</reference>
<organism evidence="10 11">
    <name type="scientific">Arthrobacter psychrolactophilus</name>
    <dbReference type="NCBI Taxonomy" id="92442"/>
    <lineage>
        <taxon>Bacteria</taxon>
        <taxon>Bacillati</taxon>
        <taxon>Actinomycetota</taxon>
        <taxon>Actinomycetes</taxon>
        <taxon>Micrococcales</taxon>
        <taxon>Micrococcaceae</taxon>
        <taxon>Arthrobacter</taxon>
    </lineage>
</organism>
<keyword evidence="7 9" id="KW-0472">Membrane</keyword>
<feature type="compositionally biased region" description="Polar residues" evidence="8">
    <location>
        <begin position="79"/>
        <end position="89"/>
    </location>
</feature>
<dbReference type="EMBL" id="QJVC01000001">
    <property type="protein sequence ID" value="PYI39970.1"/>
    <property type="molecule type" value="Genomic_DNA"/>
</dbReference>
<feature type="transmembrane region" description="Helical" evidence="9">
    <location>
        <begin position="420"/>
        <end position="439"/>
    </location>
</feature>